<dbReference type="GO" id="GO:0070898">
    <property type="term" value="P:RNA polymerase III preinitiation complex assembly"/>
    <property type="evidence" value="ECO:0007669"/>
    <property type="project" value="EnsemblFungi"/>
</dbReference>
<dbReference type="GO" id="GO:0006359">
    <property type="term" value="P:regulation of transcription by RNA polymerase III"/>
    <property type="evidence" value="ECO:0007669"/>
    <property type="project" value="EnsemblFungi"/>
</dbReference>
<dbReference type="FunFam" id="1.10.472.10:FF:000007">
    <property type="entry name" value="Transcription factor IIIB 90 kDa subunit"/>
    <property type="match status" value="1"/>
</dbReference>
<dbReference type="InterPro" id="IPR011665">
    <property type="entry name" value="BRF1_TBP-bd_dom"/>
</dbReference>
<evidence type="ECO:0000256" key="8">
    <source>
        <dbReference type="ARBA" id="ARBA00023159"/>
    </source>
</evidence>
<dbReference type="InterPro" id="IPR000812">
    <property type="entry name" value="TFIIB"/>
</dbReference>
<evidence type="ECO:0000256" key="2">
    <source>
        <dbReference type="ARBA" id="ARBA00010857"/>
    </source>
</evidence>
<comment type="similarity">
    <text evidence="2">Belongs to the TFIIB family.</text>
</comment>
<feature type="compositionally biased region" description="Polar residues" evidence="12">
    <location>
        <begin position="408"/>
        <end position="419"/>
    </location>
</feature>
<dbReference type="FunFam" id="1.10.472.10:FF:000002">
    <property type="entry name" value="Transcription factor IIIB 90 kDa subunit"/>
    <property type="match status" value="1"/>
</dbReference>
<gene>
    <name evidence="14" type="ORF">CANTADRAFT_25816</name>
</gene>
<dbReference type="EMBL" id="KV453911">
    <property type="protein sequence ID" value="ODV80092.1"/>
    <property type="molecule type" value="Genomic_DNA"/>
</dbReference>
<evidence type="ECO:0000256" key="5">
    <source>
        <dbReference type="ARBA" id="ARBA00022771"/>
    </source>
</evidence>
<evidence type="ECO:0000256" key="10">
    <source>
        <dbReference type="ARBA" id="ARBA00023242"/>
    </source>
</evidence>
<feature type="region of interest" description="Disordered" evidence="12">
    <location>
        <begin position="305"/>
        <end position="325"/>
    </location>
</feature>
<keyword evidence="10" id="KW-0539">Nucleus</keyword>
<dbReference type="RefSeq" id="XP_020065214.1">
    <property type="nucleotide sequence ID" value="XM_020207543.1"/>
</dbReference>
<keyword evidence="6" id="KW-0862">Zinc</keyword>
<keyword evidence="4" id="KW-0677">Repeat</keyword>
<dbReference type="GO" id="GO:0000994">
    <property type="term" value="F:RNA polymerase III core binding"/>
    <property type="evidence" value="ECO:0007669"/>
    <property type="project" value="EnsemblFungi"/>
</dbReference>
<organism evidence="14 15">
    <name type="scientific">Suhomyces tanzawaensis NRRL Y-17324</name>
    <dbReference type="NCBI Taxonomy" id="984487"/>
    <lineage>
        <taxon>Eukaryota</taxon>
        <taxon>Fungi</taxon>
        <taxon>Dikarya</taxon>
        <taxon>Ascomycota</taxon>
        <taxon>Saccharomycotina</taxon>
        <taxon>Pichiomycetes</taxon>
        <taxon>Debaryomycetaceae</taxon>
        <taxon>Suhomyces</taxon>
    </lineage>
</organism>
<dbReference type="GO" id="GO:0005634">
    <property type="term" value="C:nucleus"/>
    <property type="evidence" value="ECO:0007669"/>
    <property type="project" value="UniProtKB-SubCell"/>
</dbReference>
<dbReference type="Pfam" id="PF08271">
    <property type="entry name" value="Zn_Ribbon_TF"/>
    <property type="match status" value="1"/>
</dbReference>
<keyword evidence="9" id="KW-0804">Transcription</keyword>
<keyword evidence="5" id="KW-0863">Zinc-finger</keyword>
<evidence type="ECO:0000256" key="6">
    <source>
        <dbReference type="ARBA" id="ARBA00022833"/>
    </source>
</evidence>
<dbReference type="GO" id="GO:0097550">
    <property type="term" value="C:transcription preinitiation complex"/>
    <property type="evidence" value="ECO:0007669"/>
    <property type="project" value="TreeGrafter"/>
</dbReference>
<dbReference type="Gene3D" id="1.20.5.650">
    <property type="entry name" value="Single helix bin"/>
    <property type="match status" value="1"/>
</dbReference>
<dbReference type="GO" id="GO:0000126">
    <property type="term" value="C:transcription factor TFIIIB complex"/>
    <property type="evidence" value="ECO:0007669"/>
    <property type="project" value="EnsemblFungi"/>
</dbReference>
<dbReference type="InterPro" id="IPR013150">
    <property type="entry name" value="TFIIB_cyclin"/>
</dbReference>
<dbReference type="CDD" id="cd20553">
    <property type="entry name" value="CYCLIN_TFIIIB90_rpt1"/>
    <property type="match status" value="1"/>
</dbReference>
<dbReference type="Pfam" id="PF00382">
    <property type="entry name" value="TFIIB"/>
    <property type="match status" value="2"/>
</dbReference>
<evidence type="ECO:0000256" key="1">
    <source>
        <dbReference type="ARBA" id="ARBA00004123"/>
    </source>
</evidence>
<keyword evidence="15" id="KW-1185">Reference proteome</keyword>
<dbReference type="InterPro" id="IPR036915">
    <property type="entry name" value="Cyclin-like_sf"/>
</dbReference>
<dbReference type="InterPro" id="IPR013137">
    <property type="entry name" value="Znf_TFIIB"/>
</dbReference>
<dbReference type="AlphaFoldDB" id="A0A1E4SKX6"/>
<feature type="region of interest" description="Disordered" evidence="12">
    <location>
        <begin position="356"/>
        <end position="449"/>
    </location>
</feature>
<dbReference type="GO" id="GO:0001112">
    <property type="term" value="P:DNA-templated transcription open complex formation"/>
    <property type="evidence" value="ECO:0007669"/>
    <property type="project" value="EnsemblFungi"/>
</dbReference>
<proteinExistence type="inferred from homology"/>
<evidence type="ECO:0000313" key="15">
    <source>
        <dbReference type="Proteomes" id="UP000094285"/>
    </source>
</evidence>
<feature type="domain" description="Cyclin-like" evidence="13">
    <location>
        <begin position="212"/>
        <end position="296"/>
    </location>
</feature>
<name>A0A1E4SKX6_9ASCO</name>
<evidence type="ECO:0000256" key="12">
    <source>
        <dbReference type="SAM" id="MobiDB-lite"/>
    </source>
</evidence>
<keyword evidence="3" id="KW-0479">Metal-binding</keyword>
<evidence type="ECO:0000256" key="7">
    <source>
        <dbReference type="ARBA" id="ARBA00023015"/>
    </source>
</evidence>
<dbReference type="CDD" id="cd20554">
    <property type="entry name" value="CYCLIN_TFIIIB90_rpt2"/>
    <property type="match status" value="1"/>
</dbReference>
<dbReference type="Gene3D" id="1.10.472.10">
    <property type="entry name" value="Cyclin-like"/>
    <property type="match status" value="2"/>
</dbReference>
<feature type="compositionally biased region" description="Basic and acidic residues" evidence="12">
    <location>
        <begin position="394"/>
        <end position="407"/>
    </location>
</feature>
<comment type="subcellular location">
    <subcellularLocation>
        <location evidence="1">Nucleus</location>
    </subcellularLocation>
</comment>
<keyword evidence="7" id="KW-0805">Transcription regulation</keyword>
<protein>
    <recommendedName>
        <fullName evidence="11">B-related factor 1</fullName>
    </recommendedName>
</protein>
<dbReference type="SMART" id="SM00385">
    <property type="entry name" value="CYCLIN"/>
    <property type="match status" value="2"/>
</dbReference>
<sequence>MSHFRDIASLIQTITYLSHLETITHLYNMNKKGCVNCGHPKLIVNRYNPAGDVSCERCGTVQDENPIVSEVQFGESSLGAAMVQGAMVGADQARANYGGGRQNAMESREQTLANGKRKIKRIAAALNIPEYISDSAGEWFKLALAQNFVQGRRSQNVLATCLYVACRKEKTHHMLIDFSSRLQISVYSLGATFLKMVKALHIVNLPLADPSLFIQHFAEKLDFKEKCTKVVRDAVKLAQRMSEDWIHEGRRPAGIAGACVLLAARMNNFRRTHAEIVAVAHVGPETLQRRLNEFKKTKSGELTVNSFRESEKTESSNPPSYEKNRSLEQKIANKILIKEMAVAQFDNWLLKQSQAESSGVRAVLGKSEKPSDNTRSRAKEAAGNQNESEEIESEKDQSEKDQSENPRDSNASSESSTTVREGEPTSILEGVDIDSVPEDEEPKDNKDKDSIRLRKHHLFMDKLLQNILASSDLTALEIHNEVTRVLQRKKKSLEEAMYATPVEKSADTDGGVDPNKPKNLVKYLPKTHELLEKVSSSIELNSDDDDEITLNCELNEEEKQLKERIWTGLNHDFIIQQEKKRLKQEADQLAGNTSGQPRKKRQKQINTNIDQMGVDDALKNIGVNEITGEPLTAAESSRQYWEKKPLSKKLNYQTLDLLFENPK</sequence>
<dbReference type="PRINTS" id="PR00685">
    <property type="entry name" value="TIFACTORIIB"/>
</dbReference>
<reference evidence="15" key="1">
    <citation type="submission" date="2016-05" db="EMBL/GenBank/DDBJ databases">
        <title>Comparative genomics of biotechnologically important yeasts.</title>
        <authorList>
            <consortium name="DOE Joint Genome Institute"/>
            <person name="Riley R."/>
            <person name="Haridas S."/>
            <person name="Wolfe K.H."/>
            <person name="Lopes M.R."/>
            <person name="Hittinger C.T."/>
            <person name="Goker M."/>
            <person name="Salamov A."/>
            <person name="Wisecaver J."/>
            <person name="Long T.M."/>
            <person name="Aerts A.L."/>
            <person name="Barry K."/>
            <person name="Choi C."/>
            <person name="Clum A."/>
            <person name="Coughlan A.Y."/>
            <person name="Deshpande S."/>
            <person name="Douglass A.P."/>
            <person name="Hanson S.J."/>
            <person name="Klenk H.-P."/>
            <person name="Labutti K."/>
            <person name="Lapidus A."/>
            <person name="Lindquist E."/>
            <person name="Lipzen A."/>
            <person name="Meier-Kolthoff J.P."/>
            <person name="Ohm R.A."/>
            <person name="Otillar R.P."/>
            <person name="Pangilinan J."/>
            <person name="Peng Y."/>
            <person name="Rokas A."/>
            <person name="Rosa C.A."/>
            <person name="Scheuner C."/>
            <person name="Sibirny A.A."/>
            <person name="Slot J.C."/>
            <person name="Stielow J.B."/>
            <person name="Sun H."/>
            <person name="Kurtzman C.P."/>
            <person name="Blackwell M."/>
            <person name="Grigoriev I.V."/>
            <person name="Jeffries T.W."/>
        </authorList>
    </citation>
    <scope>NUCLEOTIDE SEQUENCE [LARGE SCALE GENOMIC DNA]</scope>
    <source>
        <strain evidence="15">NRRL Y-17324</strain>
    </source>
</reference>
<dbReference type="GO" id="GO:0008270">
    <property type="term" value="F:zinc ion binding"/>
    <property type="evidence" value="ECO:0007669"/>
    <property type="project" value="UniProtKB-KW"/>
</dbReference>
<dbReference type="SUPFAM" id="SSF47954">
    <property type="entry name" value="Cyclin-like"/>
    <property type="match status" value="2"/>
</dbReference>
<dbReference type="GO" id="GO:0001006">
    <property type="term" value="F:RNA polymerase III type 3 promoter sequence-specific DNA binding"/>
    <property type="evidence" value="ECO:0007669"/>
    <property type="project" value="TreeGrafter"/>
</dbReference>
<dbReference type="OrthoDB" id="511529at2759"/>
<dbReference type="GO" id="GO:0001156">
    <property type="term" value="F:TFIIIC-class transcription factor complex binding"/>
    <property type="evidence" value="ECO:0007669"/>
    <property type="project" value="EnsemblFungi"/>
</dbReference>
<dbReference type="PANTHER" id="PTHR11618:SF4">
    <property type="entry name" value="TRANSCRIPTION FACTOR IIIB 90 KDA SUBUNIT"/>
    <property type="match status" value="1"/>
</dbReference>
<dbReference type="InterPro" id="IPR013763">
    <property type="entry name" value="Cyclin-like_dom"/>
</dbReference>
<evidence type="ECO:0000256" key="11">
    <source>
        <dbReference type="ARBA" id="ARBA00031009"/>
    </source>
</evidence>
<dbReference type="Pfam" id="PF07741">
    <property type="entry name" value="BRF1"/>
    <property type="match status" value="1"/>
</dbReference>
<dbReference type="GeneID" id="30981680"/>
<evidence type="ECO:0000259" key="13">
    <source>
        <dbReference type="SMART" id="SM00385"/>
    </source>
</evidence>
<dbReference type="Proteomes" id="UP000094285">
    <property type="component" value="Unassembled WGS sequence"/>
</dbReference>
<dbReference type="STRING" id="984487.A0A1E4SKX6"/>
<evidence type="ECO:0000256" key="9">
    <source>
        <dbReference type="ARBA" id="ARBA00023163"/>
    </source>
</evidence>
<dbReference type="GO" id="GO:0000995">
    <property type="term" value="F:RNA polymerase III general transcription initiation factor activity"/>
    <property type="evidence" value="ECO:0007669"/>
    <property type="project" value="TreeGrafter"/>
</dbReference>
<feature type="domain" description="Cyclin-like" evidence="13">
    <location>
        <begin position="117"/>
        <end position="198"/>
    </location>
</feature>
<feature type="compositionally biased region" description="Basic and acidic residues" evidence="12">
    <location>
        <begin position="366"/>
        <end position="380"/>
    </location>
</feature>
<evidence type="ECO:0000313" key="14">
    <source>
        <dbReference type="EMBL" id="ODV80092.1"/>
    </source>
</evidence>
<accession>A0A1E4SKX6</accession>
<keyword evidence="8" id="KW-0010">Activator</keyword>
<feature type="compositionally biased region" description="Acidic residues" evidence="12">
    <location>
        <begin position="431"/>
        <end position="442"/>
    </location>
</feature>
<evidence type="ECO:0000256" key="3">
    <source>
        <dbReference type="ARBA" id="ARBA00022723"/>
    </source>
</evidence>
<dbReference type="PROSITE" id="PS00782">
    <property type="entry name" value="TFIIB"/>
    <property type="match status" value="2"/>
</dbReference>
<dbReference type="PANTHER" id="PTHR11618">
    <property type="entry name" value="TRANSCRIPTION INITIATION FACTOR IIB-RELATED"/>
    <property type="match status" value="1"/>
</dbReference>
<dbReference type="SUPFAM" id="SSF57783">
    <property type="entry name" value="Zinc beta-ribbon"/>
    <property type="match status" value="1"/>
</dbReference>
<dbReference type="InterPro" id="IPR023486">
    <property type="entry name" value="TFIIB_CS"/>
</dbReference>
<evidence type="ECO:0000256" key="4">
    <source>
        <dbReference type="ARBA" id="ARBA00022737"/>
    </source>
</evidence>
<dbReference type="GO" id="GO:0017025">
    <property type="term" value="F:TBP-class protein binding"/>
    <property type="evidence" value="ECO:0007669"/>
    <property type="project" value="EnsemblFungi"/>
</dbReference>